<keyword evidence="3" id="KW-0238">DNA-binding</keyword>
<comment type="caution">
    <text evidence="6">The sequence shown here is derived from an EMBL/GenBank/DDBJ whole genome shotgun (WGS) entry which is preliminary data.</text>
</comment>
<evidence type="ECO:0000256" key="1">
    <source>
        <dbReference type="ARBA" id="ARBA00009437"/>
    </source>
</evidence>
<name>A0ABW2Y1C6_9ACTN</name>
<dbReference type="PROSITE" id="PS50931">
    <property type="entry name" value="HTH_LYSR"/>
    <property type="match status" value="1"/>
</dbReference>
<evidence type="ECO:0000256" key="3">
    <source>
        <dbReference type="ARBA" id="ARBA00023125"/>
    </source>
</evidence>
<organism evidence="6 7">
    <name type="scientific">Actinomadura fibrosa</name>
    <dbReference type="NCBI Taxonomy" id="111802"/>
    <lineage>
        <taxon>Bacteria</taxon>
        <taxon>Bacillati</taxon>
        <taxon>Actinomycetota</taxon>
        <taxon>Actinomycetes</taxon>
        <taxon>Streptosporangiales</taxon>
        <taxon>Thermomonosporaceae</taxon>
        <taxon>Actinomadura</taxon>
    </lineage>
</organism>
<feature type="domain" description="HTH lysR-type" evidence="5">
    <location>
        <begin position="1"/>
        <end position="58"/>
    </location>
</feature>
<evidence type="ECO:0000313" key="6">
    <source>
        <dbReference type="EMBL" id="MFD0692386.1"/>
    </source>
</evidence>
<dbReference type="Proteomes" id="UP001597063">
    <property type="component" value="Unassembled WGS sequence"/>
</dbReference>
<dbReference type="InterPro" id="IPR000847">
    <property type="entry name" value="LysR_HTH_N"/>
</dbReference>
<evidence type="ECO:0000313" key="7">
    <source>
        <dbReference type="Proteomes" id="UP001597063"/>
    </source>
</evidence>
<gene>
    <name evidence="6" type="ORF">ACFQZM_48425</name>
</gene>
<dbReference type="PANTHER" id="PTHR30346:SF0">
    <property type="entry name" value="HCA OPERON TRANSCRIPTIONAL ACTIVATOR HCAR"/>
    <property type="match status" value="1"/>
</dbReference>
<dbReference type="InterPro" id="IPR005119">
    <property type="entry name" value="LysR_subst-bd"/>
</dbReference>
<dbReference type="PRINTS" id="PR00039">
    <property type="entry name" value="HTHLYSR"/>
</dbReference>
<keyword evidence="2" id="KW-0805">Transcription regulation</keyword>
<reference evidence="7" key="1">
    <citation type="journal article" date="2019" name="Int. J. Syst. Evol. Microbiol.">
        <title>The Global Catalogue of Microorganisms (GCM) 10K type strain sequencing project: providing services to taxonomists for standard genome sequencing and annotation.</title>
        <authorList>
            <consortium name="The Broad Institute Genomics Platform"/>
            <consortium name="The Broad Institute Genome Sequencing Center for Infectious Disease"/>
            <person name="Wu L."/>
            <person name="Ma J."/>
        </authorList>
    </citation>
    <scope>NUCLEOTIDE SEQUENCE [LARGE SCALE GENOMIC DNA]</scope>
    <source>
        <strain evidence="7">JCM 9371</strain>
    </source>
</reference>
<dbReference type="Pfam" id="PF03466">
    <property type="entry name" value="LysR_substrate"/>
    <property type="match status" value="1"/>
</dbReference>
<comment type="similarity">
    <text evidence="1">Belongs to the LysR transcriptional regulatory family.</text>
</comment>
<dbReference type="InterPro" id="IPR036388">
    <property type="entry name" value="WH-like_DNA-bd_sf"/>
</dbReference>
<dbReference type="Pfam" id="PF00126">
    <property type="entry name" value="HTH_1"/>
    <property type="match status" value="1"/>
</dbReference>
<evidence type="ECO:0000256" key="4">
    <source>
        <dbReference type="ARBA" id="ARBA00023163"/>
    </source>
</evidence>
<dbReference type="Gene3D" id="1.10.10.10">
    <property type="entry name" value="Winged helix-like DNA-binding domain superfamily/Winged helix DNA-binding domain"/>
    <property type="match status" value="1"/>
</dbReference>
<keyword evidence="4" id="KW-0804">Transcription</keyword>
<dbReference type="Gene3D" id="3.40.190.10">
    <property type="entry name" value="Periplasmic binding protein-like II"/>
    <property type="match status" value="2"/>
</dbReference>
<dbReference type="SUPFAM" id="SSF53850">
    <property type="entry name" value="Periplasmic binding protein-like II"/>
    <property type="match status" value="1"/>
</dbReference>
<evidence type="ECO:0000256" key="2">
    <source>
        <dbReference type="ARBA" id="ARBA00023015"/>
    </source>
</evidence>
<dbReference type="PANTHER" id="PTHR30346">
    <property type="entry name" value="TRANSCRIPTIONAL DUAL REGULATOR HCAR-RELATED"/>
    <property type="match status" value="1"/>
</dbReference>
<sequence>MELRNLRHFVAVADALSFRVAAARLHLTQPALTRSIAALERELGVRLFARDKRHVALTADGTRLLERARAILSGADELSYTAHVLSAASTRRLRVGVYGNGLAELTHPVLQTFCDRHPDTALEVRDADFAYGIDPLFSGQFDVALLRSPVNLPILHTVPLFQEPMVVLLPACDPRAGAAPVDVSDFFADPWVTHPRSIPAEWGASWLFAEQRGGASATIGGYARNEAEFFAAVAYRRLVGLVPASAPRKACHPGVRAVPTRVAHMLPAAVVYPATGFLPGAAAFAEIAASVVARSLHLVPGAEPPNPTR</sequence>
<dbReference type="RefSeq" id="WP_131756165.1">
    <property type="nucleotide sequence ID" value="NZ_CAACUY010000013.1"/>
</dbReference>
<protein>
    <submittedName>
        <fullName evidence="6">LysR family transcriptional regulator</fullName>
    </submittedName>
</protein>
<proteinExistence type="inferred from homology"/>
<dbReference type="EMBL" id="JBHTGP010000041">
    <property type="protein sequence ID" value="MFD0692386.1"/>
    <property type="molecule type" value="Genomic_DNA"/>
</dbReference>
<dbReference type="InterPro" id="IPR036390">
    <property type="entry name" value="WH_DNA-bd_sf"/>
</dbReference>
<accession>A0ABW2Y1C6</accession>
<evidence type="ECO:0000259" key="5">
    <source>
        <dbReference type="PROSITE" id="PS50931"/>
    </source>
</evidence>
<keyword evidence="7" id="KW-1185">Reference proteome</keyword>
<dbReference type="SUPFAM" id="SSF46785">
    <property type="entry name" value="Winged helix' DNA-binding domain"/>
    <property type="match status" value="1"/>
</dbReference>